<keyword evidence="2" id="KW-1185">Reference proteome</keyword>
<evidence type="ECO:0000313" key="1">
    <source>
        <dbReference type="EMBL" id="AZG72247.1"/>
    </source>
</evidence>
<dbReference type="InterPro" id="IPR014867">
    <property type="entry name" value="Spore_coat_CotH_CotH2/3/7"/>
</dbReference>
<reference evidence="2" key="1">
    <citation type="submission" date="2018-11" db="EMBL/GenBank/DDBJ databases">
        <title>Shewanella sp. M2.</title>
        <authorList>
            <person name="Hwang Y.J."/>
            <person name="Hwang C.Y."/>
        </authorList>
    </citation>
    <scope>NUCLEOTIDE SEQUENCE [LARGE SCALE GENOMIC DNA]</scope>
    <source>
        <strain evidence="2">LMG 19866</strain>
    </source>
</reference>
<accession>A0A3G8LS50</accession>
<proteinExistence type="predicted"/>
<dbReference type="PANTHER" id="PTHR40050:SF1">
    <property type="entry name" value="INNER SPORE COAT PROTEIN H"/>
    <property type="match status" value="1"/>
</dbReference>
<dbReference type="KEGG" id="slj:EGC82_05365"/>
<keyword evidence="1" id="KW-0946">Virion</keyword>
<keyword evidence="1" id="KW-0167">Capsid protein</keyword>
<gene>
    <name evidence="1" type="ORF">EGC82_05365</name>
</gene>
<dbReference type="Pfam" id="PF08757">
    <property type="entry name" value="CotH"/>
    <property type="match status" value="1"/>
</dbReference>
<dbReference type="AlphaFoldDB" id="A0A3G8LS50"/>
<dbReference type="EMBL" id="CP034015">
    <property type="protein sequence ID" value="AZG72247.1"/>
    <property type="molecule type" value="Genomic_DNA"/>
</dbReference>
<dbReference type="PANTHER" id="PTHR40050">
    <property type="entry name" value="INNER SPORE COAT PROTEIN H"/>
    <property type="match status" value="1"/>
</dbReference>
<name>A0A3G8LS50_9GAMM</name>
<sequence>MFFLNNVHTEKRLINPPLTLLLIIILSCAFGLTGCGESNSSDSTTELAETVADADSGTAEITDADFEATDWTDETHSKNVDPNFDEVFNNTEVKRLDIVVTEDRWQSMLDDMTSIYGEFGRTTSNGLTDTDEDAIFVPAEVFYNGIEWYRVGIRFKGNSSLQTSWQQGILKLAFKLDFDEYEDDYPQIKNQRFYGFKKFSLKNNYDDESLLREKVAADVFKDAGLAVSHTGFYTLYVDHGDGPEYFGLYTLVEEIDDTVIDTQFSSDKGNLYKPEDDGAMFVDGSFNQQDFEKKTNEDDEDWSDIQALFTALHDDTRTTDPETWRANLEAVFDVDVFLKYLAVNGIIQNWDTYGLMPHNYYLYNNPDNSKLTWIPWDNNEALQDGKQGGALALDFSDLNSNSWPLISKLYADDVYRDRYNQLLLEVISDAFETNKMQASYNTYSALIAPYATTEVSGYSFLESSSDFYRAIDELIEHAEDRATAVESYLDNQ</sequence>
<organism evidence="1 2">
    <name type="scientific">Shewanella livingstonensis</name>
    <dbReference type="NCBI Taxonomy" id="150120"/>
    <lineage>
        <taxon>Bacteria</taxon>
        <taxon>Pseudomonadati</taxon>
        <taxon>Pseudomonadota</taxon>
        <taxon>Gammaproteobacteria</taxon>
        <taxon>Alteromonadales</taxon>
        <taxon>Shewanellaceae</taxon>
        <taxon>Shewanella</taxon>
    </lineage>
</organism>
<evidence type="ECO:0000313" key="2">
    <source>
        <dbReference type="Proteomes" id="UP000278035"/>
    </source>
</evidence>
<dbReference type="RefSeq" id="WP_124729842.1">
    <property type="nucleotide sequence ID" value="NZ_CBCSKC010000049.1"/>
</dbReference>
<dbReference type="OrthoDB" id="3235126at2"/>
<protein>
    <submittedName>
        <fullName evidence="1">Spore coat protein</fullName>
    </submittedName>
</protein>
<dbReference type="Proteomes" id="UP000278035">
    <property type="component" value="Chromosome"/>
</dbReference>